<keyword evidence="5 8" id="KW-1133">Transmembrane helix</keyword>
<feature type="transmembrane region" description="Helical" evidence="8">
    <location>
        <begin position="201"/>
        <end position="221"/>
    </location>
</feature>
<keyword evidence="7 8" id="KW-0472">Membrane</keyword>
<dbReference type="InterPro" id="IPR011701">
    <property type="entry name" value="MFS"/>
</dbReference>
<feature type="transmembrane region" description="Helical" evidence="8">
    <location>
        <begin position="241"/>
        <end position="258"/>
    </location>
</feature>
<dbReference type="GO" id="GO:0015112">
    <property type="term" value="F:nitrate transmembrane transporter activity"/>
    <property type="evidence" value="ECO:0007669"/>
    <property type="project" value="InterPro"/>
</dbReference>
<feature type="transmembrane region" description="Helical" evidence="8">
    <location>
        <begin position="12"/>
        <end position="30"/>
    </location>
</feature>
<name>A0A133KGW1_HEYCO</name>
<dbReference type="SUPFAM" id="SSF103473">
    <property type="entry name" value="MFS general substrate transporter"/>
    <property type="match status" value="1"/>
</dbReference>
<dbReference type="CDD" id="cd17341">
    <property type="entry name" value="MFS_NRT2_like"/>
    <property type="match status" value="1"/>
</dbReference>
<dbReference type="InterPro" id="IPR036259">
    <property type="entry name" value="MFS_trans_sf"/>
</dbReference>
<evidence type="ECO:0000256" key="5">
    <source>
        <dbReference type="ARBA" id="ARBA00022989"/>
    </source>
</evidence>
<dbReference type="AlphaFoldDB" id="A0A133KGW1"/>
<dbReference type="RefSeq" id="WP_061087072.1">
    <property type="nucleotide sequence ID" value="NZ_CP058594.1"/>
</dbReference>
<dbReference type="GO" id="GO:0005886">
    <property type="term" value="C:plasma membrane"/>
    <property type="evidence" value="ECO:0007669"/>
    <property type="project" value="UniProtKB-SubCell"/>
</dbReference>
<sequence length="384" mass="41944">MKKIQLPLQTISLVAAFMIWVILSSLLTYIKGDIPLTPGETSWVTSIPVILGSLFRVPVGFYANRLGARVLFTFSFLFLLIPVFYLSIAQSFWGLVVSGFLIGVAGATFSIGVTSLPKYYPKERHGTINGIYGMGNLGTAVTTFAAPVIANMAGWRTTVKLFCILLIVFALLNFFFGDRHEPKVKVSFAEEFKKVYRDRRLWFLSIFYFITFGSFVAFTVYLPNFLVSNFSLTKVDAGMRTAGFILLATLLRPLGGFLSDKFNPYTVLAFTFIGLTLSGILLSFSLGITLFTIGCLAIAFCAGVGNGAVFKLVPLYFSNQAGTVNGIVAAAGGLGGFFPPLLLTFVHGLTKSYAIGFMSLSEVALASLVLVFWMRFSEQNRVPG</sequence>
<evidence type="ECO:0000256" key="6">
    <source>
        <dbReference type="ARBA" id="ARBA00023063"/>
    </source>
</evidence>
<gene>
    <name evidence="10" type="ORF">HMPREF3213_02916</name>
</gene>
<feature type="transmembrane region" description="Helical" evidence="8">
    <location>
        <begin position="134"/>
        <end position="153"/>
    </location>
</feature>
<dbReference type="EMBL" id="LRPN01000137">
    <property type="protein sequence ID" value="KWZ78730.1"/>
    <property type="molecule type" value="Genomic_DNA"/>
</dbReference>
<feature type="transmembrane region" description="Helical" evidence="8">
    <location>
        <begin position="42"/>
        <end position="59"/>
    </location>
</feature>
<dbReference type="GO" id="GO:0042128">
    <property type="term" value="P:nitrate assimilation"/>
    <property type="evidence" value="ECO:0007669"/>
    <property type="project" value="UniProtKB-KW"/>
</dbReference>
<feature type="transmembrane region" description="Helical" evidence="8">
    <location>
        <begin position="66"/>
        <end position="86"/>
    </location>
</feature>
<keyword evidence="4 8" id="KW-0812">Transmembrane</keyword>
<evidence type="ECO:0000313" key="10">
    <source>
        <dbReference type="EMBL" id="KWZ78730.1"/>
    </source>
</evidence>
<evidence type="ECO:0000259" key="9">
    <source>
        <dbReference type="PROSITE" id="PS50850"/>
    </source>
</evidence>
<comment type="similarity">
    <text evidence="2">Belongs to the major facilitator superfamily. Nitrate/nitrite porter (TC 2.A.1.8) family.</text>
</comment>
<keyword evidence="3" id="KW-0813">Transport</keyword>
<organism evidence="10 11">
    <name type="scientific">Heyndrickxia coagulans</name>
    <name type="common">Weizmannia coagulans</name>
    <dbReference type="NCBI Taxonomy" id="1398"/>
    <lineage>
        <taxon>Bacteria</taxon>
        <taxon>Bacillati</taxon>
        <taxon>Bacillota</taxon>
        <taxon>Bacilli</taxon>
        <taxon>Bacillales</taxon>
        <taxon>Bacillaceae</taxon>
        <taxon>Heyndrickxia</taxon>
    </lineage>
</organism>
<comment type="subcellular location">
    <subcellularLocation>
        <location evidence="1">Cell membrane</location>
        <topology evidence="1">Multi-pass membrane protein</topology>
    </subcellularLocation>
</comment>
<dbReference type="Proteomes" id="UP000070376">
    <property type="component" value="Unassembled WGS sequence"/>
</dbReference>
<proteinExistence type="inferred from homology"/>
<dbReference type="Pfam" id="PF07690">
    <property type="entry name" value="MFS_1"/>
    <property type="match status" value="1"/>
</dbReference>
<feature type="transmembrane region" description="Helical" evidence="8">
    <location>
        <begin position="92"/>
        <end position="113"/>
    </location>
</feature>
<dbReference type="InterPro" id="IPR020846">
    <property type="entry name" value="MFS_dom"/>
</dbReference>
<protein>
    <submittedName>
        <fullName evidence="10">Nitrite extrusion protein</fullName>
    </submittedName>
</protein>
<dbReference type="PROSITE" id="PS50850">
    <property type="entry name" value="MFS"/>
    <property type="match status" value="1"/>
</dbReference>
<evidence type="ECO:0000256" key="7">
    <source>
        <dbReference type="ARBA" id="ARBA00023136"/>
    </source>
</evidence>
<evidence type="ECO:0000313" key="11">
    <source>
        <dbReference type="Proteomes" id="UP000070376"/>
    </source>
</evidence>
<evidence type="ECO:0000256" key="4">
    <source>
        <dbReference type="ARBA" id="ARBA00022692"/>
    </source>
</evidence>
<dbReference type="Gene3D" id="1.20.1250.20">
    <property type="entry name" value="MFS general substrate transporter like domains"/>
    <property type="match status" value="2"/>
</dbReference>
<dbReference type="PATRIC" id="fig|1398.22.peg.2919"/>
<evidence type="ECO:0000256" key="2">
    <source>
        <dbReference type="ARBA" id="ARBA00008432"/>
    </source>
</evidence>
<feature type="transmembrane region" description="Helical" evidence="8">
    <location>
        <begin position="159"/>
        <end position="176"/>
    </location>
</feature>
<keyword evidence="6" id="KW-0534">Nitrate assimilation</keyword>
<feature type="transmembrane region" description="Helical" evidence="8">
    <location>
        <begin position="322"/>
        <end position="346"/>
    </location>
</feature>
<accession>A0A133KGW1</accession>
<evidence type="ECO:0000256" key="1">
    <source>
        <dbReference type="ARBA" id="ARBA00004651"/>
    </source>
</evidence>
<reference evidence="11" key="1">
    <citation type="submission" date="2016-01" db="EMBL/GenBank/DDBJ databases">
        <authorList>
            <person name="Mitreva M."/>
            <person name="Pepin K.H."/>
            <person name="Mihindukulasuriya K.A."/>
            <person name="Fulton R."/>
            <person name="Fronick C."/>
            <person name="O'Laughlin M."/>
            <person name="Miner T."/>
            <person name="Herter B."/>
            <person name="Rosa B.A."/>
            <person name="Cordes M."/>
            <person name="Tomlinson C."/>
            <person name="Wollam A."/>
            <person name="Palsikar V.B."/>
            <person name="Mardis E.R."/>
            <person name="Wilson R.K."/>
        </authorList>
    </citation>
    <scope>NUCLEOTIDE SEQUENCE [LARGE SCALE GENOMIC DNA]</scope>
    <source>
        <strain evidence="11">GED7749B</strain>
    </source>
</reference>
<evidence type="ECO:0000256" key="3">
    <source>
        <dbReference type="ARBA" id="ARBA00022448"/>
    </source>
</evidence>
<feature type="transmembrane region" description="Helical" evidence="8">
    <location>
        <begin position="265"/>
        <end position="284"/>
    </location>
</feature>
<feature type="transmembrane region" description="Helical" evidence="8">
    <location>
        <begin position="290"/>
        <end position="310"/>
    </location>
</feature>
<dbReference type="PANTHER" id="PTHR23515">
    <property type="entry name" value="HIGH-AFFINITY NITRATE TRANSPORTER 2.3"/>
    <property type="match status" value="1"/>
</dbReference>
<feature type="transmembrane region" description="Helical" evidence="8">
    <location>
        <begin position="352"/>
        <end position="373"/>
    </location>
</feature>
<evidence type="ECO:0000256" key="8">
    <source>
        <dbReference type="SAM" id="Phobius"/>
    </source>
</evidence>
<feature type="domain" description="Major facilitator superfamily (MFS) profile" evidence="9">
    <location>
        <begin position="4"/>
        <end position="379"/>
    </location>
</feature>
<comment type="caution">
    <text evidence="10">The sequence shown here is derived from an EMBL/GenBank/DDBJ whole genome shotgun (WGS) entry which is preliminary data.</text>
</comment>
<dbReference type="InterPro" id="IPR044772">
    <property type="entry name" value="NO3_transporter"/>
</dbReference>